<protein>
    <recommendedName>
        <fullName evidence="3">Peptidase M48 domain-containing protein</fullName>
    </recommendedName>
</protein>
<dbReference type="Proteomes" id="UP000662747">
    <property type="component" value="Chromosome"/>
</dbReference>
<name>A0ABX7P7D8_9BACT</name>
<gene>
    <name evidence="1" type="ORF">JY651_15930</name>
</gene>
<sequence>MSQERIILEAAFLRGLLGPRPLFRDTKLLYAELASPDESRIRHGIQRVVAHARMPHALDVDFHWDATFEAHIGGLAELGRSRIRLPMSFVGHSERCATALAHEVAHHVIALHWRAVTSRILARHPQPSAAMAQMEWLTDLTVFQLGLGALLMSGVYAEEMDGTVSRGGYLSDDELRYALLDYAEHERLSGADLEQQLSPSSRRLMLGH</sequence>
<keyword evidence="2" id="KW-1185">Reference proteome</keyword>
<evidence type="ECO:0000313" key="1">
    <source>
        <dbReference type="EMBL" id="QSQ26325.1"/>
    </source>
</evidence>
<proteinExistence type="predicted"/>
<evidence type="ECO:0008006" key="3">
    <source>
        <dbReference type="Google" id="ProtNLM"/>
    </source>
</evidence>
<dbReference type="EMBL" id="CP071090">
    <property type="protein sequence ID" value="QSQ26325.1"/>
    <property type="molecule type" value="Genomic_DNA"/>
</dbReference>
<evidence type="ECO:0000313" key="2">
    <source>
        <dbReference type="Proteomes" id="UP000662747"/>
    </source>
</evidence>
<reference evidence="1 2" key="1">
    <citation type="submission" date="2021-02" db="EMBL/GenBank/DDBJ databases">
        <title>De Novo genome assembly of isolated myxobacteria.</title>
        <authorList>
            <person name="Stevens D.C."/>
        </authorList>
    </citation>
    <scope>NUCLEOTIDE SEQUENCE [LARGE SCALE GENOMIC DNA]</scope>
    <source>
        <strain evidence="2">SCPEA02</strain>
    </source>
</reference>
<organism evidence="1 2">
    <name type="scientific">Pyxidicoccus parkwayensis</name>
    <dbReference type="NCBI Taxonomy" id="2813578"/>
    <lineage>
        <taxon>Bacteria</taxon>
        <taxon>Pseudomonadati</taxon>
        <taxon>Myxococcota</taxon>
        <taxon>Myxococcia</taxon>
        <taxon>Myxococcales</taxon>
        <taxon>Cystobacterineae</taxon>
        <taxon>Myxococcaceae</taxon>
        <taxon>Pyxidicoccus</taxon>
    </lineage>
</organism>
<dbReference type="RefSeq" id="WP_206727873.1">
    <property type="nucleotide sequence ID" value="NZ_CP071090.1"/>
</dbReference>
<accession>A0ABX7P7D8</accession>